<dbReference type="InterPro" id="IPR047168">
    <property type="entry name" value="LEC1-like"/>
</dbReference>
<protein>
    <recommendedName>
        <fullName evidence="6">PX-associated domain-containing protein</fullName>
    </recommendedName>
</protein>
<gene>
    <name evidence="4" type="ORF">PV09_02776</name>
</gene>
<name>A0A0D1XU76_9PEZI</name>
<dbReference type="GeneID" id="27310749"/>
<evidence type="ECO:0000313" key="4">
    <source>
        <dbReference type="EMBL" id="KIW06311.1"/>
    </source>
</evidence>
<keyword evidence="5" id="KW-1185">Reference proteome</keyword>
<dbReference type="VEuPathDB" id="FungiDB:PV09_02776"/>
<dbReference type="EMBL" id="KN847535">
    <property type="protein sequence ID" value="KIW06311.1"/>
    <property type="molecule type" value="Genomic_DNA"/>
</dbReference>
<dbReference type="AlphaFoldDB" id="A0A0D1XU76"/>
<evidence type="ECO:0000256" key="1">
    <source>
        <dbReference type="SAM" id="MobiDB-lite"/>
    </source>
</evidence>
<sequence length="680" mass="76208">MAPDSLSPLQAHALFDILTHYEVYNEIQRYKYPEAINNYGPPFAIEPGKSSDSPVLQTLLFRFVLTLPGLKDISEGFWRNRIECLVRKFGEAELSESYDKGTIGLRKTLSAAISVLIEYPTRGVFGGLPRRKLKRVEQDYDLSDANDVKDGWEDFLQELVYGNMAQHLQEKIGVTDRLEDQTLRVQAAHEYILVNLASILHYIMILSPDGPYLVRVLENIHRLVPYGTMRQTLRVGNAATMINGMVKLLLTKMTINSVTSFFGLTNYSDAGMNLLQQIASTVIGWDISELQKQTAKAEKAKDAPSKAHMVAVKNHMKQAREVRDERRRTSERESKSLVQAIFDDEKINAKLSAEQHGKAMDFLSIQLSIRDRQQLSNILCNQNPDIVTQAIRDMVAAYEPIIRECHNAIDLSSTLLDFEHFLTDFIKLSKGSGENTTPPSQPGTPKLIPSRPSTPKPPQRSLPTVEDYVKLLRKYQYAVHKFLHQAVKNDKKLAEKWVKYAQGALLHFRRKDPSSLEESEGGAGDMTDALNKLFCKLPNEQKDLVARTLDSYTAYTMAVSSVSQDKWNALFSSTASSFRSPDAGPGVYLVKWQQLLDSTKITPATAYGPVRTGKDKSVREKVGVGVEAARDKGTAAVNGVLEMMTLPEPPDVQPVIDLLGAGFKEELGSRARKVWERALH</sequence>
<accession>A0A0D1XU76</accession>
<evidence type="ECO:0008006" key="6">
    <source>
        <dbReference type="Google" id="ProtNLM"/>
    </source>
</evidence>
<feature type="region of interest" description="Disordered" evidence="1">
    <location>
        <begin position="429"/>
        <end position="462"/>
    </location>
</feature>
<dbReference type="Proteomes" id="UP000053259">
    <property type="component" value="Unassembled WGS sequence"/>
</dbReference>
<dbReference type="PANTHER" id="PTHR47185">
    <property type="entry name" value="PX DOMAIN-CONTAINING PROTEIN YPR097W"/>
    <property type="match status" value="1"/>
</dbReference>
<dbReference type="PANTHER" id="PTHR47185:SF2">
    <property type="entry name" value="FUNGAL PROTEIN"/>
    <property type="match status" value="1"/>
</dbReference>
<evidence type="ECO:0000259" key="2">
    <source>
        <dbReference type="Pfam" id="PF12825"/>
    </source>
</evidence>
<dbReference type="InterPro" id="IPR024555">
    <property type="entry name" value="PX-associated"/>
</dbReference>
<dbReference type="Pfam" id="PF12828">
    <property type="entry name" value="PXB"/>
    <property type="match status" value="1"/>
</dbReference>
<evidence type="ECO:0000259" key="3">
    <source>
        <dbReference type="Pfam" id="PF12828"/>
    </source>
</evidence>
<proteinExistence type="predicted"/>
<dbReference type="InterPro" id="IPR024554">
    <property type="entry name" value="LEC1-like_C"/>
</dbReference>
<feature type="domain" description="PX-associated" evidence="3">
    <location>
        <begin position="4"/>
        <end position="120"/>
    </location>
</feature>
<evidence type="ECO:0000313" key="5">
    <source>
        <dbReference type="Proteomes" id="UP000053259"/>
    </source>
</evidence>
<dbReference type="OrthoDB" id="2117459at2759"/>
<reference evidence="4 5" key="1">
    <citation type="submission" date="2015-01" db="EMBL/GenBank/DDBJ databases">
        <title>The Genome Sequence of Ochroconis gallopava CBS43764.</title>
        <authorList>
            <consortium name="The Broad Institute Genomics Platform"/>
            <person name="Cuomo C."/>
            <person name="de Hoog S."/>
            <person name="Gorbushina A."/>
            <person name="Stielow B."/>
            <person name="Teixiera M."/>
            <person name="Abouelleil A."/>
            <person name="Chapman S.B."/>
            <person name="Priest M."/>
            <person name="Young S.K."/>
            <person name="Wortman J."/>
            <person name="Nusbaum C."/>
            <person name="Birren B."/>
        </authorList>
    </citation>
    <scope>NUCLEOTIDE SEQUENCE [LARGE SCALE GENOMIC DNA]</scope>
    <source>
        <strain evidence="4 5">CBS 43764</strain>
    </source>
</reference>
<dbReference type="RefSeq" id="XP_016216180.1">
    <property type="nucleotide sequence ID" value="XM_016355874.1"/>
</dbReference>
<organism evidence="4 5">
    <name type="scientific">Verruconis gallopava</name>
    <dbReference type="NCBI Taxonomy" id="253628"/>
    <lineage>
        <taxon>Eukaryota</taxon>
        <taxon>Fungi</taxon>
        <taxon>Dikarya</taxon>
        <taxon>Ascomycota</taxon>
        <taxon>Pezizomycotina</taxon>
        <taxon>Dothideomycetes</taxon>
        <taxon>Pleosporomycetidae</taxon>
        <taxon>Venturiales</taxon>
        <taxon>Sympoventuriaceae</taxon>
        <taxon>Verruconis</taxon>
    </lineage>
</organism>
<dbReference type="HOGENOM" id="CLU_024451_0_0_1"/>
<dbReference type="InParanoid" id="A0A0D1XU76"/>
<dbReference type="Pfam" id="PF12825">
    <property type="entry name" value="DUF3818"/>
    <property type="match status" value="1"/>
</dbReference>
<dbReference type="GO" id="GO:0035091">
    <property type="term" value="F:phosphatidylinositol binding"/>
    <property type="evidence" value="ECO:0007669"/>
    <property type="project" value="TreeGrafter"/>
</dbReference>
<dbReference type="STRING" id="253628.A0A0D1XU76"/>
<feature type="domain" description="PX" evidence="2">
    <location>
        <begin position="167"/>
        <end position="359"/>
    </location>
</feature>